<keyword evidence="1" id="KW-1133">Transmembrane helix</keyword>
<comment type="caution">
    <text evidence="2">The sequence shown here is derived from an EMBL/GenBank/DDBJ whole genome shotgun (WGS) entry which is preliminary data.</text>
</comment>
<feature type="transmembrane region" description="Helical" evidence="1">
    <location>
        <begin position="66"/>
        <end position="87"/>
    </location>
</feature>
<dbReference type="AlphaFoldDB" id="X1UQ46"/>
<dbReference type="EMBL" id="BARW01037989">
    <property type="protein sequence ID" value="GAJ19624.1"/>
    <property type="molecule type" value="Genomic_DNA"/>
</dbReference>
<reference evidence="2" key="1">
    <citation type="journal article" date="2014" name="Front. Microbiol.">
        <title>High frequency of phylogenetically diverse reductive dehalogenase-homologous genes in deep subseafloor sedimentary metagenomes.</title>
        <authorList>
            <person name="Kawai M."/>
            <person name="Futagami T."/>
            <person name="Toyoda A."/>
            <person name="Takaki Y."/>
            <person name="Nishi S."/>
            <person name="Hori S."/>
            <person name="Arai W."/>
            <person name="Tsubouchi T."/>
            <person name="Morono Y."/>
            <person name="Uchiyama I."/>
            <person name="Ito T."/>
            <person name="Fujiyama A."/>
            <person name="Inagaki F."/>
            <person name="Takami H."/>
        </authorList>
    </citation>
    <scope>NUCLEOTIDE SEQUENCE</scope>
    <source>
        <strain evidence="2">Expedition CK06-06</strain>
    </source>
</reference>
<organism evidence="2">
    <name type="scientific">marine sediment metagenome</name>
    <dbReference type="NCBI Taxonomy" id="412755"/>
    <lineage>
        <taxon>unclassified sequences</taxon>
        <taxon>metagenomes</taxon>
        <taxon>ecological metagenomes</taxon>
    </lineage>
</organism>
<protein>
    <submittedName>
        <fullName evidence="2">Uncharacterized protein</fullName>
    </submittedName>
</protein>
<accession>X1UQ46</accession>
<evidence type="ECO:0000313" key="2">
    <source>
        <dbReference type="EMBL" id="GAJ19624.1"/>
    </source>
</evidence>
<proteinExistence type="predicted"/>
<feature type="transmembrane region" description="Helical" evidence="1">
    <location>
        <begin position="38"/>
        <end position="60"/>
    </location>
</feature>
<evidence type="ECO:0000256" key="1">
    <source>
        <dbReference type="SAM" id="Phobius"/>
    </source>
</evidence>
<feature type="transmembrane region" description="Helical" evidence="1">
    <location>
        <begin position="107"/>
        <end position="126"/>
    </location>
</feature>
<gene>
    <name evidence="2" type="ORF">S12H4_58474</name>
</gene>
<sequence>MAFTSAEILALIVAILIVIKLAILSINSKLWWKIVKPLYSKGLVLFLVELVLAGVVFWYLLKELTIVQIMACILLGALLTGMSFAIWAKEASSWIQKLLKANVLKKAWLVFLIWLALAVWVLLELFEVI</sequence>
<keyword evidence="1" id="KW-0472">Membrane</keyword>
<feature type="transmembrane region" description="Helical" evidence="1">
    <location>
        <begin position="6"/>
        <end position="26"/>
    </location>
</feature>
<name>X1UQ46_9ZZZZ</name>
<keyword evidence="1" id="KW-0812">Transmembrane</keyword>